<dbReference type="InterPro" id="IPR014048">
    <property type="entry name" value="MethylDNA_cys_MeTrfase_DNA-bd"/>
</dbReference>
<keyword evidence="1" id="KW-0227">DNA damage</keyword>
<dbReference type="InterPro" id="IPR036388">
    <property type="entry name" value="WH-like_DNA-bd_sf"/>
</dbReference>
<dbReference type="InterPro" id="IPR036217">
    <property type="entry name" value="MethylDNA_cys_MeTrfase_DNAb"/>
</dbReference>
<evidence type="ECO:0000313" key="3">
    <source>
        <dbReference type="EMBL" id="CUR57254.1"/>
    </source>
</evidence>
<organism evidence="3">
    <name type="scientific">metagenome</name>
    <dbReference type="NCBI Taxonomy" id="256318"/>
    <lineage>
        <taxon>unclassified sequences</taxon>
        <taxon>metagenomes</taxon>
    </lineage>
</organism>
<dbReference type="PANTHER" id="PTHR42942:SF1">
    <property type="entry name" value="ALKYLTRANSFERASE-LIKE PROTEIN 1"/>
    <property type="match status" value="1"/>
</dbReference>
<dbReference type="CDD" id="cd06445">
    <property type="entry name" value="ATase"/>
    <property type="match status" value="1"/>
</dbReference>
<reference evidence="3" key="1">
    <citation type="submission" date="2015-08" db="EMBL/GenBank/DDBJ databases">
        <authorList>
            <person name="Babu N.S."/>
            <person name="Beckwith C.J."/>
            <person name="Beseler K.G."/>
            <person name="Brison A."/>
            <person name="Carone J.V."/>
            <person name="Caskin T.P."/>
            <person name="Diamond M."/>
            <person name="Durham M.E."/>
            <person name="Foxe J.M."/>
            <person name="Go M."/>
            <person name="Henderson B.A."/>
            <person name="Jones I.B."/>
            <person name="McGettigan J.A."/>
            <person name="Micheletti S.J."/>
            <person name="Nasrallah M.E."/>
            <person name="Ortiz D."/>
            <person name="Piller C.R."/>
            <person name="Privatt S.R."/>
            <person name="Schneider S.L."/>
            <person name="Sharp S."/>
            <person name="Smith T.C."/>
            <person name="Stanton J.D."/>
            <person name="Ullery H.E."/>
            <person name="Wilson R.J."/>
            <person name="Serrano M.G."/>
            <person name="Buck G."/>
            <person name="Lee V."/>
            <person name="Wang Y."/>
            <person name="Carvalho R."/>
            <person name="Voegtly L."/>
            <person name="Shi R."/>
            <person name="Duckworth R."/>
            <person name="Johnson A."/>
            <person name="Loviza R."/>
            <person name="Walstead R."/>
            <person name="Shah Z."/>
            <person name="Kiflezghi M."/>
            <person name="Wade K."/>
            <person name="Ball S.L."/>
            <person name="Bradley K.W."/>
            <person name="Asai D.J."/>
            <person name="Bowman C.A."/>
            <person name="Russell D.A."/>
            <person name="Pope W.H."/>
            <person name="Jacobs-Sera D."/>
            <person name="Hendrix R.W."/>
            <person name="Hatfull G.F."/>
        </authorList>
    </citation>
    <scope>NUCLEOTIDE SEQUENCE</scope>
</reference>
<dbReference type="GO" id="GO:0003824">
    <property type="term" value="F:catalytic activity"/>
    <property type="evidence" value="ECO:0007669"/>
    <property type="project" value="InterPro"/>
</dbReference>
<sequence length="95" mass="10306">MSDMDEGYVEAVLALVEQVPAGRVTTYGDLARAVRRGGPRQVGRVMALHGDAVPWWRVVHADGRPATCHGGTAVERLREDGVPLTSRGWVERSAL</sequence>
<dbReference type="InterPro" id="IPR052520">
    <property type="entry name" value="ATL_DNA_repair"/>
</dbReference>
<protein>
    <recommendedName>
        <fullName evidence="2">Methylated-DNA-[protein]-cysteine S-methyltransferase DNA binding domain-containing protein</fullName>
    </recommendedName>
</protein>
<name>A0A2P2C5G6_9ZZZZ</name>
<dbReference type="GO" id="GO:0006281">
    <property type="term" value="P:DNA repair"/>
    <property type="evidence" value="ECO:0007669"/>
    <property type="project" value="InterPro"/>
</dbReference>
<dbReference type="PANTHER" id="PTHR42942">
    <property type="entry name" value="6-O-METHYLGUANINE DNA METHYLTRANSFERASE"/>
    <property type="match status" value="1"/>
</dbReference>
<evidence type="ECO:0000256" key="1">
    <source>
        <dbReference type="ARBA" id="ARBA00022763"/>
    </source>
</evidence>
<dbReference type="Gene3D" id="1.10.10.10">
    <property type="entry name" value="Winged helix-like DNA-binding domain superfamily/Winged helix DNA-binding domain"/>
    <property type="match status" value="1"/>
</dbReference>
<gene>
    <name evidence="3" type="ORF">NOCA1120457</name>
</gene>
<dbReference type="AlphaFoldDB" id="A0A2P2C5G6"/>
<dbReference type="EMBL" id="CZKB01000004">
    <property type="protein sequence ID" value="CUR57254.1"/>
    <property type="molecule type" value="Genomic_DNA"/>
</dbReference>
<feature type="domain" description="Methylated-DNA-[protein]-cysteine S-methyltransferase DNA binding" evidence="2">
    <location>
        <begin position="10"/>
        <end position="75"/>
    </location>
</feature>
<dbReference type="Pfam" id="PF01035">
    <property type="entry name" value="DNA_binding_1"/>
    <property type="match status" value="1"/>
</dbReference>
<accession>A0A2P2C5G6</accession>
<evidence type="ECO:0000259" key="2">
    <source>
        <dbReference type="Pfam" id="PF01035"/>
    </source>
</evidence>
<dbReference type="SUPFAM" id="SSF46767">
    <property type="entry name" value="Methylated DNA-protein cysteine methyltransferase, C-terminal domain"/>
    <property type="match status" value="1"/>
</dbReference>
<proteinExistence type="predicted"/>